<dbReference type="FunCoup" id="A0A2K1L223">
    <property type="interactions" value="220"/>
</dbReference>
<keyword evidence="9 12" id="KW-0472">Membrane</keyword>
<dbReference type="InterPro" id="IPR017972">
    <property type="entry name" value="Cyt_P450_CS"/>
</dbReference>
<keyword evidence="7 11" id="KW-0560">Oxidoreductase</keyword>
<evidence type="ECO:0000256" key="11">
    <source>
        <dbReference type="RuleBase" id="RU000461"/>
    </source>
</evidence>
<evidence type="ECO:0000256" key="8">
    <source>
        <dbReference type="ARBA" id="ARBA00023004"/>
    </source>
</evidence>
<reference evidence="13 15" key="2">
    <citation type="journal article" date="2018" name="Plant J.">
        <title>The Physcomitrella patens chromosome-scale assembly reveals moss genome structure and evolution.</title>
        <authorList>
            <person name="Lang D."/>
            <person name="Ullrich K.K."/>
            <person name="Murat F."/>
            <person name="Fuchs J."/>
            <person name="Jenkins J."/>
            <person name="Haas F.B."/>
            <person name="Piednoel M."/>
            <person name="Gundlach H."/>
            <person name="Van Bel M."/>
            <person name="Meyberg R."/>
            <person name="Vives C."/>
            <person name="Morata J."/>
            <person name="Symeonidi A."/>
            <person name="Hiss M."/>
            <person name="Muchero W."/>
            <person name="Kamisugi Y."/>
            <person name="Saleh O."/>
            <person name="Blanc G."/>
            <person name="Decker E.L."/>
            <person name="van Gessel N."/>
            <person name="Grimwood J."/>
            <person name="Hayes R.D."/>
            <person name="Graham S.W."/>
            <person name="Gunter L.E."/>
            <person name="McDaniel S.F."/>
            <person name="Hoernstein S.N.W."/>
            <person name="Larsson A."/>
            <person name="Li F.W."/>
            <person name="Perroud P.F."/>
            <person name="Phillips J."/>
            <person name="Ranjan P."/>
            <person name="Rokshar D.S."/>
            <person name="Rothfels C.J."/>
            <person name="Schneider L."/>
            <person name="Shu S."/>
            <person name="Stevenson D.W."/>
            <person name="Thummler F."/>
            <person name="Tillich M."/>
            <person name="Villarreal Aguilar J.C."/>
            <person name="Widiez T."/>
            <person name="Wong G.K."/>
            <person name="Wymore A."/>
            <person name="Zhang Y."/>
            <person name="Zimmer A.D."/>
            <person name="Quatrano R.S."/>
            <person name="Mayer K.F.X."/>
            <person name="Goodstein D."/>
            <person name="Casacuberta J.M."/>
            <person name="Vandepoele K."/>
            <person name="Reski R."/>
            <person name="Cuming A.C."/>
            <person name="Tuskan G.A."/>
            <person name="Maumus F."/>
            <person name="Salse J."/>
            <person name="Schmutz J."/>
            <person name="Rensing S.A."/>
        </authorList>
    </citation>
    <scope>NUCLEOTIDE SEQUENCE [LARGE SCALE GENOMIC DNA]</scope>
    <source>
        <strain evidence="14 15">cv. Gransden 2004</strain>
    </source>
</reference>
<dbReference type="SUPFAM" id="SSF48264">
    <property type="entry name" value="Cytochrome P450"/>
    <property type="match status" value="1"/>
</dbReference>
<evidence type="ECO:0000313" key="13">
    <source>
        <dbReference type="EMBL" id="PNR60066.1"/>
    </source>
</evidence>
<dbReference type="OMA" id="FVISHIM"/>
<dbReference type="InterPro" id="IPR002401">
    <property type="entry name" value="Cyt_P450_E_grp-I"/>
</dbReference>
<dbReference type="OrthoDB" id="1372046at2759"/>
<evidence type="ECO:0000256" key="10">
    <source>
        <dbReference type="PIRSR" id="PIRSR602401-1"/>
    </source>
</evidence>
<evidence type="ECO:0000256" key="7">
    <source>
        <dbReference type="ARBA" id="ARBA00023002"/>
    </source>
</evidence>
<keyword evidence="5" id="KW-0443">Lipid metabolism</keyword>
<protein>
    <recommendedName>
        <fullName evidence="16">Cytochrome P450</fullName>
    </recommendedName>
</protein>
<dbReference type="InterPro" id="IPR036396">
    <property type="entry name" value="Cyt_P450_sf"/>
</dbReference>
<keyword evidence="3 12" id="KW-0812">Transmembrane</keyword>
<evidence type="ECO:0000256" key="12">
    <source>
        <dbReference type="SAM" id="Phobius"/>
    </source>
</evidence>
<evidence type="ECO:0000256" key="3">
    <source>
        <dbReference type="ARBA" id="ARBA00022692"/>
    </source>
</evidence>
<dbReference type="RefSeq" id="XP_024399426.1">
    <property type="nucleotide sequence ID" value="XM_024543658.2"/>
</dbReference>
<dbReference type="PRINTS" id="PR00463">
    <property type="entry name" value="EP450I"/>
</dbReference>
<dbReference type="Gramene" id="Pp3c2_17920V3.1">
    <property type="protein sequence ID" value="Pp3c2_17920V3.1"/>
    <property type="gene ID" value="Pp3c2_17920"/>
</dbReference>
<dbReference type="PaxDb" id="3218-PP1S281_82V6.6"/>
<evidence type="ECO:0000256" key="5">
    <source>
        <dbReference type="ARBA" id="ARBA00022955"/>
    </source>
</evidence>
<feature type="binding site" description="axial binding residue" evidence="10">
    <location>
        <position position="444"/>
    </location>
    <ligand>
        <name>heme</name>
        <dbReference type="ChEBI" id="CHEBI:30413"/>
    </ligand>
    <ligandPart>
        <name>Fe</name>
        <dbReference type="ChEBI" id="CHEBI:18248"/>
    </ligandPart>
</feature>
<keyword evidence="10 11" id="KW-0349">Heme</keyword>
<keyword evidence="6 12" id="KW-1133">Transmembrane helix</keyword>
<keyword evidence="5" id="KW-0444">Lipid biosynthesis</keyword>
<dbReference type="Proteomes" id="UP000006727">
    <property type="component" value="Chromosome 2"/>
</dbReference>
<dbReference type="PROSITE" id="PS00086">
    <property type="entry name" value="CYTOCHROME_P450"/>
    <property type="match status" value="1"/>
</dbReference>
<dbReference type="STRING" id="3218.A0A2K1L223"/>
<dbReference type="RefSeq" id="XP_024399445.1">
    <property type="nucleotide sequence ID" value="XM_024543677.2"/>
</dbReference>
<dbReference type="RefSeq" id="XP_024399401.1">
    <property type="nucleotide sequence ID" value="XM_024543633.2"/>
</dbReference>
<gene>
    <name evidence="14" type="primary">LOC112293782</name>
    <name evidence="13" type="ORF">PHYPA_002859</name>
</gene>
<dbReference type="EMBL" id="ABEU02000002">
    <property type="protein sequence ID" value="PNR60066.1"/>
    <property type="molecule type" value="Genomic_DNA"/>
</dbReference>
<comment type="subcellular location">
    <subcellularLocation>
        <location evidence="1">Membrane</location>
        <topology evidence="1">Single-pass membrane protein</topology>
    </subcellularLocation>
</comment>
<keyword evidence="15" id="KW-1185">Reference proteome</keyword>
<evidence type="ECO:0000256" key="4">
    <source>
        <dbReference type="ARBA" id="ARBA00022723"/>
    </source>
</evidence>
<comment type="similarity">
    <text evidence="2 11">Belongs to the cytochrome P450 family.</text>
</comment>
<dbReference type="RefSeq" id="XP_024399437.1">
    <property type="nucleotide sequence ID" value="XM_024543669.2"/>
</dbReference>
<dbReference type="GeneID" id="112293782"/>
<keyword evidence="5" id="KW-0752">Steroid biosynthesis</keyword>
<organism evidence="13">
    <name type="scientific">Physcomitrium patens</name>
    <name type="common">Spreading-leaved earth moss</name>
    <name type="synonym">Physcomitrella patens</name>
    <dbReference type="NCBI Taxonomy" id="3218"/>
    <lineage>
        <taxon>Eukaryota</taxon>
        <taxon>Viridiplantae</taxon>
        <taxon>Streptophyta</taxon>
        <taxon>Embryophyta</taxon>
        <taxon>Bryophyta</taxon>
        <taxon>Bryophytina</taxon>
        <taxon>Bryopsida</taxon>
        <taxon>Funariidae</taxon>
        <taxon>Funariales</taxon>
        <taxon>Funariaceae</taxon>
        <taxon>Physcomitrium</taxon>
    </lineage>
</organism>
<dbReference type="EnsemblPlants" id="Pp3c2_17920V3.1">
    <property type="protein sequence ID" value="Pp3c2_17920V3.1"/>
    <property type="gene ID" value="Pp3c2_17920"/>
</dbReference>
<dbReference type="GO" id="GO:0020037">
    <property type="term" value="F:heme binding"/>
    <property type="evidence" value="ECO:0007669"/>
    <property type="project" value="InterPro"/>
</dbReference>
<reference evidence="13 15" key="1">
    <citation type="journal article" date="2008" name="Science">
        <title>The Physcomitrella genome reveals evolutionary insights into the conquest of land by plants.</title>
        <authorList>
            <person name="Rensing S."/>
            <person name="Lang D."/>
            <person name="Zimmer A."/>
            <person name="Terry A."/>
            <person name="Salamov A."/>
            <person name="Shapiro H."/>
            <person name="Nishiyama T."/>
            <person name="Perroud P.-F."/>
            <person name="Lindquist E."/>
            <person name="Kamisugi Y."/>
            <person name="Tanahashi T."/>
            <person name="Sakakibara K."/>
            <person name="Fujita T."/>
            <person name="Oishi K."/>
            <person name="Shin-I T."/>
            <person name="Kuroki Y."/>
            <person name="Toyoda A."/>
            <person name="Suzuki Y."/>
            <person name="Hashimoto A."/>
            <person name="Yamaguchi K."/>
            <person name="Sugano A."/>
            <person name="Kohara Y."/>
            <person name="Fujiyama A."/>
            <person name="Anterola A."/>
            <person name="Aoki S."/>
            <person name="Ashton N."/>
            <person name="Barbazuk W.B."/>
            <person name="Barker E."/>
            <person name="Bennetzen J."/>
            <person name="Bezanilla M."/>
            <person name="Blankenship R."/>
            <person name="Cho S.H."/>
            <person name="Dutcher S."/>
            <person name="Estelle M."/>
            <person name="Fawcett J.A."/>
            <person name="Gundlach H."/>
            <person name="Hanada K."/>
            <person name="Heyl A."/>
            <person name="Hicks K.A."/>
            <person name="Hugh J."/>
            <person name="Lohr M."/>
            <person name="Mayer K."/>
            <person name="Melkozernov A."/>
            <person name="Murata T."/>
            <person name="Nelson D."/>
            <person name="Pils B."/>
            <person name="Prigge M."/>
            <person name="Reiss B."/>
            <person name="Renner T."/>
            <person name="Rombauts S."/>
            <person name="Rushton P."/>
            <person name="Sanderfoot A."/>
            <person name="Schween G."/>
            <person name="Shiu S.-H."/>
            <person name="Stueber K."/>
            <person name="Theodoulou F.L."/>
            <person name="Tu H."/>
            <person name="Van de Peer Y."/>
            <person name="Verrier P.J."/>
            <person name="Waters E."/>
            <person name="Wood A."/>
            <person name="Yang L."/>
            <person name="Cove D."/>
            <person name="Cuming A."/>
            <person name="Hasebe M."/>
            <person name="Lucas S."/>
            <person name="Mishler D.B."/>
            <person name="Reski R."/>
            <person name="Grigoriev I."/>
            <person name="Quatrano R.S."/>
            <person name="Boore J.L."/>
        </authorList>
    </citation>
    <scope>NUCLEOTIDE SEQUENCE [LARGE SCALE GENOMIC DNA]</scope>
    <source>
        <strain evidence="14 15">cv. Gransden 2004</strain>
    </source>
</reference>
<reference evidence="14" key="3">
    <citation type="submission" date="2020-12" db="UniProtKB">
        <authorList>
            <consortium name="EnsemblPlants"/>
        </authorList>
    </citation>
    <scope>IDENTIFICATION</scope>
</reference>
<dbReference type="GO" id="GO:0004497">
    <property type="term" value="F:monooxygenase activity"/>
    <property type="evidence" value="ECO:0000318"/>
    <property type="project" value="GO_Central"/>
</dbReference>
<evidence type="ECO:0000256" key="1">
    <source>
        <dbReference type="ARBA" id="ARBA00004167"/>
    </source>
</evidence>
<evidence type="ECO:0008006" key="16">
    <source>
        <dbReference type="Google" id="ProtNLM"/>
    </source>
</evidence>
<dbReference type="GO" id="GO:0016705">
    <property type="term" value="F:oxidoreductase activity, acting on paired donors, with incorporation or reduction of molecular oxygen"/>
    <property type="evidence" value="ECO:0007669"/>
    <property type="project" value="InterPro"/>
</dbReference>
<keyword evidence="11" id="KW-0503">Monooxygenase</keyword>
<dbReference type="GO" id="GO:0016020">
    <property type="term" value="C:membrane"/>
    <property type="evidence" value="ECO:0007669"/>
    <property type="project" value="UniProtKB-SubCell"/>
</dbReference>
<dbReference type="EnsemblPlants" id="Pp3c2_17920V3.2">
    <property type="protein sequence ID" value="Pp3c2_17920V3.2"/>
    <property type="gene ID" value="Pp3c2_17920"/>
</dbReference>
<dbReference type="Gene3D" id="1.10.630.10">
    <property type="entry name" value="Cytochrome P450"/>
    <property type="match status" value="1"/>
</dbReference>
<feature type="transmembrane region" description="Helical" evidence="12">
    <location>
        <begin position="21"/>
        <end position="44"/>
    </location>
</feature>
<dbReference type="PRINTS" id="PR00385">
    <property type="entry name" value="P450"/>
</dbReference>
<name>A0A2K1L223_PHYPA</name>
<evidence type="ECO:0000256" key="6">
    <source>
        <dbReference type="ARBA" id="ARBA00022989"/>
    </source>
</evidence>
<dbReference type="Gramene" id="Pp3c2_17920V3.2">
    <property type="protein sequence ID" value="Pp3c2_17920V3.2"/>
    <property type="gene ID" value="Pp3c2_17920"/>
</dbReference>
<proteinExistence type="inferred from homology"/>
<keyword evidence="8 10" id="KW-0408">Iron</keyword>
<dbReference type="GO" id="GO:0006694">
    <property type="term" value="P:steroid biosynthetic process"/>
    <property type="evidence" value="ECO:0007669"/>
    <property type="project" value="UniProtKB-KW"/>
</dbReference>
<sequence>MAELGVSEMERMNTFGIGADAQRGLGAGMTLPLLFLATVVWWIWQRHKANLESGLPGTFGLPFIGETLTYVAKMKSPLGNFVDEKTKRYNGAQAFKSSLFFQPTVIATEVETVKMIVAKEGRSFVSNYPSSFALLLGRFNGLNMNGENWKRLRKFVISHIMRVDLLKERMADIEDLVVRTLDSWADDEGRTIYVEDETKTIAFNITALIVLNLKPGKVSQTMQRDYYPLIEGMFSLPINLPWTIYGKATQARVRILKTLEEFLQSRTVKDDVFDNYVQLLQEELPPGSPPALKHEMGLDLLTSLLFAGHDTTAATMVFSVKYIGENPKVLAELRREHEELLKRKQPGERISWDDCKTLSFSNSIITETLRMCNISTTVFRKSLEDVHVGDYVIPKGWLVLPYFRAVHFNPSIYPDPYTFNPFRYQDAAGSKLPFFGFGGGARLCPGMDLARAELCLFLHHLVMKFESWELLGNDVVSYFPFPRLSARLPIRVKRRTPPQQPST</sequence>
<accession>A0A2K1L223</accession>
<evidence type="ECO:0000313" key="15">
    <source>
        <dbReference type="Proteomes" id="UP000006727"/>
    </source>
</evidence>
<dbReference type="Pfam" id="PF00067">
    <property type="entry name" value="p450"/>
    <property type="match status" value="1"/>
</dbReference>
<dbReference type="AlphaFoldDB" id="A0A2K1L223"/>
<dbReference type="InterPro" id="IPR001128">
    <property type="entry name" value="Cyt_P450"/>
</dbReference>
<evidence type="ECO:0000256" key="9">
    <source>
        <dbReference type="ARBA" id="ARBA00023136"/>
    </source>
</evidence>
<evidence type="ECO:0000256" key="2">
    <source>
        <dbReference type="ARBA" id="ARBA00010617"/>
    </source>
</evidence>
<dbReference type="PANTHER" id="PTHR24286:SF194">
    <property type="entry name" value="STEROID (22S)-HYDROXYLASE"/>
    <property type="match status" value="1"/>
</dbReference>
<dbReference type="RefSeq" id="XP_024399460.1">
    <property type="nucleotide sequence ID" value="XM_024543692.2"/>
</dbReference>
<keyword evidence="4 10" id="KW-0479">Metal-binding</keyword>
<evidence type="ECO:0000313" key="14">
    <source>
        <dbReference type="EnsemblPlants" id="Pp3c2_17920V3.1"/>
    </source>
</evidence>
<dbReference type="GO" id="GO:0005506">
    <property type="term" value="F:iron ion binding"/>
    <property type="evidence" value="ECO:0007669"/>
    <property type="project" value="InterPro"/>
</dbReference>
<comment type="cofactor">
    <cofactor evidence="10">
        <name>heme</name>
        <dbReference type="ChEBI" id="CHEBI:30413"/>
    </cofactor>
</comment>
<dbReference type="KEGG" id="ppp:112293782"/>
<dbReference type="RefSeq" id="XP_024399417.1">
    <property type="nucleotide sequence ID" value="XM_024543649.2"/>
</dbReference>
<dbReference type="PANTHER" id="PTHR24286">
    <property type="entry name" value="CYTOCHROME P450 26"/>
    <property type="match status" value="1"/>
</dbReference>